<evidence type="ECO:0000313" key="4">
    <source>
        <dbReference type="Proteomes" id="UP000663829"/>
    </source>
</evidence>
<dbReference type="Proteomes" id="UP000681722">
    <property type="component" value="Unassembled WGS sequence"/>
</dbReference>
<name>A0A815RN89_9BILA</name>
<evidence type="ECO:0000313" key="3">
    <source>
        <dbReference type="EMBL" id="CAF4344727.1"/>
    </source>
</evidence>
<keyword evidence="4" id="KW-1185">Reference proteome</keyword>
<feature type="coiled-coil region" evidence="1">
    <location>
        <begin position="90"/>
        <end position="124"/>
    </location>
</feature>
<comment type="caution">
    <text evidence="2">The sequence shown here is derived from an EMBL/GenBank/DDBJ whole genome shotgun (WGS) entry which is preliminary data.</text>
</comment>
<dbReference type="Proteomes" id="UP000663829">
    <property type="component" value="Unassembled WGS sequence"/>
</dbReference>
<accession>A0A815RN89</accession>
<sequence>RKEYDYSIRRIKNDILANFSDPLDYKKLRIAVDKLYKKHVQKEEIRDIDTSDGISDEASAQDRQRLFLEHTGTNLKRKLHDDLQITKSHRMRIMNENSMLTQEINTLREELKLVRGKINDFEIAKQTFDDRNVHSIDAVIQTLNANTGNYGMRNRDKELAATVQANQMEIRRLRQRLATAENSFTSDDQLDENIQDVLLMKLS</sequence>
<proteinExistence type="predicted"/>
<dbReference type="PANTHER" id="PTHR32215:SF0">
    <property type="entry name" value="CILIA- AND FLAGELLA-ASSOCIATED PROTEIN 57"/>
    <property type="match status" value="1"/>
</dbReference>
<dbReference type="PANTHER" id="PTHR32215">
    <property type="entry name" value="CILIA- AND FLAGELLA-ASSOCIATED PROTEIN 57"/>
    <property type="match status" value="1"/>
</dbReference>
<keyword evidence="1" id="KW-0175">Coiled coil</keyword>
<organism evidence="2 4">
    <name type="scientific">Didymodactylos carnosus</name>
    <dbReference type="NCBI Taxonomy" id="1234261"/>
    <lineage>
        <taxon>Eukaryota</taxon>
        <taxon>Metazoa</taxon>
        <taxon>Spiralia</taxon>
        <taxon>Gnathifera</taxon>
        <taxon>Rotifera</taxon>
        <taxon>Eurotatoria</taxon>
        <taxon>Bdelloidea</taxon>
        <taxon>Philodinida</taxon>
        <taxon>Philodinidae</taxon>
        <taxon>Didymodactylos</taxon>
    </lineage>
</organism>
<feature type="non-terminal residue" evidence="2">
    <location>
        <position position="1"/>
    </location>
</feature>
<reference evidence="2" key="1">
    <citation type="submission" date="2021-02" db="EMBL/GenBank/DDBJ databases">
        <authorList>
            <person name="Nowell W R."/>
        </authorList>
    </citation>
    <scope>NUCLEOTIDE SEQUENCE</scope>
</reference>
<evidence type="ECO:0000313" key="2">
    <source>
        <dbReference type="EMBL" id="CAF1479325.1"/>
    </source>
</evidence>
<gene>
    <name evidence="2" type="ORF">GPM918_LOCUS35769</name>
    <name evidence="3" type="ORF">SRO942_LOCUS36494</name>
</gene>
<protein>
    <submittedName>
        <fullName evidence="2">Uncharacterized protein</fullName>
    </submittedName>
</protein>
<dbReference type="EMBL" id="CAJNOQ010021020">
    <property type="protein sequence ID" value="CAF1479325.1"/>
    <property type="molecule type" value="Genomic_DNA"/>
</dbReference>
<evidence type="ECO:0000256" key="1">
    <source>
        <dbReference type="SAM" id="Coils"/>
    </source>
</evidence>
<dbReference type="AlphaFoldDB" id="A0A815RN89"/>
<dbReference type="InterPro" id="IPR052993">
    <property type="entry name" value="CFA-57"/>
</dbReference>
<dbReference type="EMBL" id="CAJOBC010086498">
    <property type="protein sequence ID" value="CAF4344727.1"/>
    <property type="molecule type" value="Genomic_DNA"/>
</dbReference>